<evidence type="ECO:0000313" key="4">
    <source>
        <dbReference type="Proteomes" id="UP000237144"/>
    </source>
</evidence>
<feature type="compositionally biased region" description="Low complexity" evidence="1">
    <location>
        <begin position="129"/>
        <end position="157"/>
    </location>
</feature>
<dbReference type="OrthoDB" id="2138957at2759"/>
<dbReference type="Proteomes" id="UP000237144">
    <property type="component" value="Unassembled WGS sequence"/>
</dbReference>
<evidence type="ECO:0000256" key="2">
    <source>
        <dbReference type="SAM" id="SignalP"/>
    </source>
</evidence>
<organism evidence="3 4">
    <name type="scientific">Rhodotorula taiwanensis</name>
    <dbReference type="NCBI Taxonomy" id="741276"/>
    <lineage>
        <taxon>Eukaryota</taxon>
        <taxon>Fungi</taxon>
        <taxon>Dikarya</taxon>
        <taxon>Basidiomycota</taxon>
        <taxon>Pucciniomycotina</taxon>
        <taxon>Microbotryomycetes</taxon>
        <taxon>Sporidiobolales</taxon>
        <taxon>Sporidiobolaceae</taxon>
        <taxon>Rhodotorula</taxon>
    </lineage>
</organism>
<feature type="compositionally biased region" description="Pro residues" evidence="1">
    <location>
        <begin position="174"/>
        <end position="187"/>
    </location>
</feature>
<reference evidence="3 4" key="1">
    <citation type="journal article" date="2018" name="Front. Microbiol.">
        <title>Prospects for Fungal Bioremediation of Acidic Radioactive Waste Sites: Characterization and Genome Sequence of Rhodotorula taiwanensis MD1149.</title>
        <authorList>
            <person name="Tkavc R."/>
            <person name="Matrosova V.Y."/>
            <person name="Grichenko O.E."/>
            <person name="Gostincar C."/>
            <person name="Volpe R.P."/>
            <person name="Klimenkova P."/>
            <person name="Gaidamakova E.K."/>
            <person name="Zhou C.E."/>
            <person name="Stewart B.J."/>
            <person name="Lyman M.G."/>
            <person name="Malfatti S.A."/>
            <person name="Rubinfeld B."/>
            <person name="Courtot M."/>
            <person name="Singh J."/>
            <person name="Dalgard C.L."/>
            <person name="Hamilton T."/>
            <person name="Frey K.G."/>
            <person name="Gunde-Cimerman N."/>
            <person name="Dugan L."/>
            <person name="Daly M.J."/>
        </authorList>
    </citation>
    <scope>NUCLEOTIDE SEQUENCE [LARGE SCALE GENOMIC DNA]</scope>
    <source>
        <strain evidence="3 4">MD1149</strain>
    </source>
</reference>
<accession>A0A2S5BEE3</accession>
<feature type="compositionally biased region" description="Low complexity" evidence="1">
    <location>
        <begin position="164"/>
        <end position="173"/>
    </location>
</feature>
<feature type="region of interest" description="Disordered" evidence="1">
    <location>
        <begin position="79"/>
        <end position="116"/>
    </location>
</feature>
<keyword evidence="2" id="KW-0732">Signal</keyword>
<feature type="signal peptide" evidence="2">
    <location>
        <begin position="1"/>
        <end position="20"/>
    </location>
</feature>
<comment type="caution">
    <text evidence="3">The sequence shown here is derived from an EMBL/GenBank/DDBJ whole genome shotgun (WGS) entry which is preliminary data.</text>
</comment>
<feature type="region of interest" description="Disordered" evidence="1">
    <location>
        <begin position="128"/>
        <end position="204"/>
    </location>
</feature>
<evidence type="ECO:0000256" key="1">
    <source>
        <dbReference type="SAM" id="MobiDB-lite"/>
    </source>
</evidence>
<gene>
    <name evidence="3" type="ORF">BMF94_1760</name>
</gene>
<sequence length="359" mass="37402">MQLRTLILLGAALLVQHVSTAPALLDVRDVHNCKGPFQCRYFPRPDNSLATCVANVCGWECSDGYVSAGRSCNLIATSSSSLDSSSSFPSASSLSTTLTPSLEVPPSPTTSEAPISTPVGVVGQAQFQTTQPVSTTSSTATTTTSSTTPMSSATTTTLPPPPTTMTSSSSSTTQPPPSTTEAPPPPSTTAATPTTTEPPSPTVTLIPDAVAAAGVTGFAGDNTNAIISWFRADSSQDSTNGHSWCGFEYTNAVPGFAPSLNTMLSNFNWDYEAAATAYCGLEAVITTPDGLTATLYIADAFDDTWVRTPASIDVMYDSFASLYGSVTTNKNDVVKDGSWYLTGNRNDRYKFKGLGSVGL</sequence>
<feature type="chain" id="PRO_5015422383" evidence="2">
    <location>
        <begin position="21"/>
        <end position="359"/>
    </location>
</feature>
<protein>
    <submittedName>
        <fullName evidence="3">Uncharacterized protein</fullName>
    </submittedName>
</protein>
<keyword evidence="4" id="KW-1185">Reference proteome</keyword>
<proteinExistence type="predicted"/>
<name>A0A2S5BEE3_9BASI</name>
<dbReference type="EMBL" id="PJQD01000019">
    <property type="protein sequence ID" value="POY75130.1"/>
    <property type="molecule type" value="Genomic_DNA"/>
</dbReference>
<dbReference type="AlphaFoldDB" id="A0A2S5BEE3"/>
<evidence type="ECO:0000313" key="3">
    <source>
        <dbReference type="EMBL" id="POY75130.1"/>
    </source>
</evidence>
<feature type="compositionally biased region" description="Low complexity" evidence="1">
    <location>
        <begin position="79"/>
        <end position="102"/>
    </location>
</feature>